<dbReference type="Pfam" id="PF11838">
    <property type="entry name" value="ERAP1_C"/>
    <property type="match status" value="1"/>
</dbReference>
<feature type="non-terminal residue" evidence="3">
    <location>
        <position position="1"/>
    </location>
</feature>
<dbReference type="GO" id="GO:0008270">
    <property type="term" value="F:zinc ion binding"/>
    <property type="evidence" value="ECO:0007669"/>
    <property type="project" value="TreeGrafter"/>
</dbReference>
<dbReference type="GO" id="GO:0043171">
    <property type="term" value="P:peptide catabolic process"/>
    <property type="evidence" value="ECO:0007669"/>
    <property type="project" value="TreeGrafter"/>
</dbReference>
<evidence type="ECO:0000259" key="2">
    <source>
        <dbReference type="Pfam" id="PF11838"/>
    </source>
</evidence>
<organism evidence="3">
    <name type="scientific">Aphanomyces stellatus</name>
    <dbReference type="NCBI Taxonomy" id="120398"/>
    <lineage>
        <taxon>Eukaryota</taxon>
        <taxon>Sar</taxon>
        <taxon>Stramenopiles</taxon>
        <taxon>Oomycota</taxon>
        <taxon>Saprolegniomycetes</taxon>
        <taxon>Saprolegniales</taxon>
        <taxon>Verrucalvaceae</taxon>
        <taxon>Aphanomyces</taxon>
    </lineage>
</organism>
<dbReference type="EMBL" id="VJMH01002371">
    <property type="protein sequence ID" value="KAF0709019.1"/>
    <property type="molecule type" value="Genomic_DNA"/>
</dbReference>
<dbReference type="InterPro" id="IPR050344">
    <property type="entry name" value="Peptidase_M1_aminopeptidases"/>
</dbReference>
<comment type="caution">
    <text evidence="3">The sequence shown here is derived from an EMBL/GenBank/DDBJ whole genome shotgun (WGS) entry which is preliminary data.</text>
</comment>
<feature type="domain" description="ERAP1-like C-terminal" evidence="2">
    <location>
        <begin position="1"/>
        <end position="263"/>
    </location>
</feature>
<protein>
    <recommendedName>
        <fullName evidence="2">ERAP1-like C-terminal domain-containing protein</fullName>
    </recommendedName>
</protein>
<dbReference type="GO" id="GO:0016020">
    <property type="term" value="C:membrane"/>
    <property type="evidence" value="ECO:0007669"/>
    <property type="project" value="TreeGrafter"/>
</dbReference>
<gene>
    <name evidence="3" type="ORF">As57867_006106</name>
</gene>
<reference evidence="3" key="1">
    <citation type="submission" date="2019-06" db="EMBL/GenBank/DDBJ databases">
        <title>Genomics analysis of Aphanomyces spp. identifies a new class of oomycete effector associated with host adaptation.</title>
        <authorList>
            <person name="Gaulin E."/>
        </authorList>
    </citation>
    <scope>NUCLEOTIDE SEQUENCE</scope>
    <source>
        <strain evidence="3">CBS 578.67</strain>
    </source>
</reference>
<dbReference type="GO" id="GO:0005737">
    <property type="term" value="C:cytoplasm"/>
    <property type="evidence" value="ECO:0007669"/>
    <property type="project" value="TreeGrafter"/>
</dbReference>
<dbReference type="PANTHER" id="PTHR11533">
    <property type="entry name" value="PROTEASE M1 ZINC METALLOPROTEASE"/>
    <property type="match status" value="1"/>
</dbReference>
<accession>A0A6A4Z998</accession>
<proteinExistence type="inferred from homology"/>
<dbReference type="GO" id="GO:0006508">
    <property type="term" value="P:proteolysis"/>
    <property type="evidence" value="ECO:0007669"/>
    <property type="project" value="TreeGrafter"/>
</dbReference>
<name>A0A6A4Z998_9STRA</name>
<dbReference type="AlphaFoldDB" id="A0A6A4Z998"/>
<dbReference type="GO" id="GO:0042277">
    <property type="term" value="F:peptide binding"/>
    <property type="evidence" value="ECO:0007669"/>
    <property type="project" value="TreeGrafter"/>
</dbReference>
<comment type="similarity">
    <text evidence="1">Belongs to the peptidase M1 family.</text>
</comment>
<dbReference type="GO" id="GO:0070006">
    <property type="term" value="F:metalloaminopeptidase activity"/>
    <property type="evidence" value="ECO:0007669"/>
    <property type="project" value="TreeGrafter"/>
</dbReference>
<dbReference type="GO" id="GO:0005615">
    <property type="term" value="C:extracellular space"/>
    <property type="evidence" value="ECO:0007669"/>
    <property type="project" value="TreeGrafter"/>
</dbReference>
<sequence>GLLSVGDALDFSGAYAQDTEYLVWKELSESLATYLRLFKHETWFPKFQAYIQRLYKAVMADLTWETRSSDLDITTNFRRDVIAMLSWAKDPAVVAEAAARFEKAIAAPASLHPDLRGIVYSTFVRNATPDQADEAFTFLQNVHATSDFIEDKLRVFATIGRFQSEALKTRALDWAVEHVRSQDIQSVFASVAADGQPLAWNYVQAQWDKLTAKYSGIVVGRILCASVGPFQTDEAAAAIEAFLDGKNTSAFASPLATTLENIRTKAAMYARDVGPMEAWINSL</sequence>
<dbReference type="InterPro" id="IPR024571">
    <property type="entry name" value="ERAP1-like_C_dom"/>
</dbReference>
<dbReference type="OrthoDB" id="175869at2759"/>
<dbReference type="Gene3D" id="1.25.50.20">
    <property type="match status" value="1"/>
</dbReference>
<evidence type="ECO:0000313" key="3">
    <source>
        <dbReference type="EMBL" id="KAF0709019.1"/>
    </source>
</evidence>
<evidence type="ECO:0000256" key="1">
    <source>
        <dbReference type="ARBA" id="ARBA00010136"/>
    </source>
</evidence>
<dbReference type="PANTHER" id="PTHR11533:SF174">
    <property type="entry name" value="PUROMYCIN-SENSITIVE AMINOPEPTIDASE-RELATED"/>
    <property type="match status" value="1"/>
</dbReference>